<dbReference type="PIRSF" id="PIRSF020623">
    <property type="entry name" value="PaaX"/>
    <property type="match status" value="1"/>
</dbReference>
<dbReference type="Gene3D" id="1.10.10.10">
    <property type="entry name" value="Winged helix-like DNA-binding domain superfamily/Winged helix DNA-binding domain"/>
    <property type="match status" value="1"/>
</dbReference>
<proteinExistence type="predicted"/>
<evidence type="ECO:0000259" key="3">
    <source>
        <dbReference type="Pfam" id="PF20803"/>
    </source>
</evidence>
<reference evidence="4 5" key="1">
    <citation type="submission" date="2018-10" db="EMBL/GenBank/DDBJ databases">
        <title>Genomic Encyclopedia of Archaeal and Bacterial Type Strains, Phase II (KMG-II): from individual species to whole genera.</title>
        <authorList>
            <person name="Goeker M."/>
        </authorList>
    </citation>
    <scope>NUCLEOTIDE SEQUENCE [LARGE SCALE GENOMIC DNA]</scope>
    <source>
        <strain evidence="4 5">DSM 14954</strain>
    </source>
</reference>
<protein>
    <submittedName>
        <fullName evidence="4">PaaX family transcriptional regulator</fullName>
    </submittedName>
</protein>
<accession>A0A660KXG9</accession>
<feature type="domain" description="Transcriptional repressor PaaX-like C-terminal" evidence="2">
    <location>
        <begin position="184"/>
        <end position="266"/>
    </location>
</feature>
<dbReference type="InterPro" id="IPR036388">
    <property type="entry name" value="WH-like_DNA-bd_sf"/>
</dbReference>
<feature type="domain" description="Transcriptional repressor PaaX-like central Cas2-like" evidence="3">
    <location>
        <begin position="104"/>
        <end position="157"/>
    </location>
</feature>
<dbReference type="PANTHER" id="PTHR30319:SF1">
    <property type="entry name" value="TRANSCRIPTIONAL REPRESSOR PAAX"/>
    <property type="match status" value="1"/>
</dbReference>
<dbReference type="EMBL" id="RBIL01000002">
    <property type="protein sequence ID" value="RKQ86411.1"/>
    <property type="molecule type" value="Genomic_DNA"/>
</dbReference>
<feature type="domain" description="Transcriptional repressor PaaX-like N-terminal" evidence="1">
    <location>
        <begin position="17"/>
        <end position="83"/>
    </location>
</feature>
<evidence type="ECO:0000259" key="2">
    <source>
        <dbReference type="Pfam" id="PF08223"/>
    </source>
</evidence>
<sequence>MAVDDVLRRRSVGAPAARSTLLTVLGEFLLPRPDGAWQEALIGGLQLLGFSPSAARQAVVRSAREDWLQSERVGRRSRMRLTPRSADLLRVGARRIYGFGGPVSWDGRWLLLVLRVPEQRRELRHRLTTQLAWAGFGSLGGGLWITPHVDRESEIQAEAPAELLSFRAELGALGGTERVIGEAWDLPDLREHYEQFIEDFARLRPRGDAASFAAQTALVHAWRRFPFIDPDLPDDLLPADWPRRRAHDLFRDRHERWAPAAQAHFDTLVPA</sequence>
<evidence type="ECO:0000259" key="1">
    <source>
        <dbReference type="Pfam" id="PF07848"/>
    </source>
</evidence>
<name>A0A660KXG9_9ACTN</name>
<dbReference type="InterPro" id="IPR048846">
    <property type="entry name" value="PaaX-like_central"/>
</dbReference>
<evidence type="ECO:0000313" key="4">
    <source>
        <dbReference type="EMBL" id="RKQ86411.1"/>
    </source>
</evidence>
<organism evidence="4 5">
    <name type="scientific">Solirubrobacter pauli</name>
    <dbReference type="NCBI Taxonomy" id="166793"/>
    <lineage>
        <taxon>Bacteria</taxon>
        <taxon>Bacillati</taxon>
        <taxon>Actinomycetota</taxon>
        <taxon>Thermoleophilia</taxon>
        <taxon>Solirubrobacterales</taxon>
        <taxon>Solirubrobacteraceae</taxon>
        <taxon>Solirubrobacter</taxon>
    </lineage>
</organism>
<dbReference type="PANTHER" id="PTHR30319">
    <property type="entry name" value="PHENYLACETIC ACID REGULATOR-RELATED TRANSCRIPTIONAL REPRESSOR"/>
    <property type="match status" value="1"/>
</dbReference>
<dbReference type="Gene3D" id="1.20.58.1460">
    <property type="match status" value="1"/>
</dbReference>
<dbReference type="Pfam" id="PF08223">
    <property type="entry name" value="PaaX_C"/>
    <property type="match status" value="1"/>
</dbReference>
<dbReference type="Pfam" id="PF07848">
    <property type="entry name" value="PaaX"/>
    <property type="match status" value="1"/>
</dbReference>
<dbReference type="AlphaFoldDB" id="A0A660KXG9"/>
<gene>
    <name evidence="4" type="ORF">C8N24_4423</name>
</gene>
<keyword evidence="5" id="KW-1185">Reference proteome</keyword>
<dbReference type="InterPro" id="IPR012906">
    <property type="entry name" value="PaaX-like_N"/>
</dbReference>
<dbReference type="InterPro" id="IPR013225">
    <property type="entry name" value="PaaX_C"/>
</dbReference>
<dbReference type="Proteomes" id="UP000278962">
    <property type="component" value="Unassembled WGS sequence"/>
</dbReference>
<dbReference type="InterPro" id="IPR011965">
    <property type="entry name" value="PaaX_trns_reg"/>
</dbReference>
<dbReference type="GO" id="GO:0006351">
    <property type="term" value="P:DNA-templated transcription"/>
    <property type="evidence" value="ECO:0007669"/>
    <property type="project" value="InterPro"/>
</dbReference>
<dbReference type="Gene3D" id="3.30.70.2650">
    <property type="match status" value="1"/>
</dbReference>
<comment type="caution">
    <text evidence="4">The sequence shown here is derived from an EMBL/GenBank/DDBJ whole genome shotgun (WGS) entry which is preliminary data.</text>
</comment>
<evidence type="ECO:0000313" key="5">
    <source>
        <dbReference type="Proteomes" id="UP000278962"/>
    </source>
</evidence>
<dbReference type="Pfam" id="PF20803">
    <property type="entry name" value="PaaX_M"/>
    <property type="match status" value="1"/>
</dbReference>